<proteinExistence type="predicted"/>
<dbReference type="AlphaFoldDB" id="A0A812P8X2"/>
<dbReference type="Proteomes" id="UP000601435">
    <property type="component" value="Unassembled WGS sequence"/>
</dbReference>
<feature type="region of interest" description="Disordered" evidence="1">
    <location>
        <begin position="347"/>
        <end position="367"/>
    </location>
</feature>
<evidence type="ECO:0000256" key="1">
    <source>
        <dbReference type="SAM" id="MobiDB-lite"/>
    </source>
</evidence>
<accession>A0A812P8X2</accession>
<evidence type="ECO:0000313" key="3">
    <source>
        <dbReference type="Proteomes" id="UP000601435"/>
    </source>
</evidence>
<dbReference type="EMBL" id="CAJNJA010014552">
    <property type="protein sequence ID" value="CAE7344787.1"/>
    <property type="molecule type" value="Genomic_DNA"/>
</dbReference>
<evidence type="ECO:0000313" key="2">
    <source>
        <dbReference type="EMBL" id="CAE7344787.1"/>
    </source>
</evidence>
<comment type="caution">
    <text evidence="2">The sequence shown here is derived from an EMBL/GenBank/DDBJ whole genome shotgun (WGS) entry which is preliminary data.</text>
</comment>
<feature type="compositionally biased region" description="Polar residues" evidence="1">
    <location>
        <begin position="193"/>
        <end position="209"/>
    </location>
</feature>
<feature type="compositionally biased region" description="Basic and acidic residues" evidence="1">
    <location>
        <begin position="357"/>
        <end position="367"/>
    </location>
</feature>
<reference evidence="2" key="1">
    <citation type="submission" date="2021-02" db="EMBL/GenBank/DDBJ databases">
        <authorList>
            <person name="Dougan E. K."/>
            <person name="Rhodes N."/>
            <person name="Thang M."/>
            <person name="Chan C."/>
        </authorList>
    </citation>
    <scope>NUCLEOTIDE SEQUENCE</scope>
</reference>
<protein>
    <submittedName>
        <fullName evidence="2">Uncharacterized protein</fullName>
    </submittedName>
</protein>
<name>A0A812P8X2_9DINO</name>
<keyword evidence="3" id="KW-1185">Reference proteome</keyword>
<gene>
    <name evidence="2" type="ORF">SNEC2469_LOCUS8921</name>
</gene>
<feature type="region of interest" description="Disordered" evidence="1">
    <location>
        <begin position="128"/>
        <end position="157"/>
    </location>
</feature>
<feature type="region of interest" description="Disordered" evidence="1">
    <location>
        <begin position="192"/>
        <end position="222"/>
    </location>
</feature>
<organism evidence="2 3">
    <name type="scientific">Symbiodinium necroappetens</name>
    <dbReference type="NCBI Taxonomy" id="1628268"/>
    <lineage>
        <taxon>Eukaryota</taxon>
        <taxon>Sar</taxon>
        <taxon>Alveolata</taxon>
        <taxon>Dinophyceae</taxon>
        <taxon>Suessiales</taxon>
        <taxon>Symbiodiniaceae</taxon>
        <taxon>Symbiodinium</taxon>
    </lineage>
</organism>
<sequence length="386" mass="40632">MGCGSSQSTTPVLQDSVDEPVVILPGTLLYVSSAHPATVLRRFSLAPARAELPGAVEDAPPISSAGVIVAVDELPDVMQAPARESENAGTASGMASQPAKLEVMPAREFTSRPKAMPCKPKPLQSLPEFAPAADSMSPSRPGAWPEATSSTHPQMDPGDVPVENDCAATGCLEAACSRKSAAAAPVTRWVKSANRQRQLQPTRESSKASGFSKEAGEDEAVEDFEDHGDAAAARLQDLLFAKWEAESLVCRVASKEIRSQRTSNSSSTRETTLFAAPLRPPRRGRCGHGAWSFGARGRGGHVTLKARACLVPPGSDAGQCIEPAPLPVLQTDSVVPLAGQREAAEVLTPGSEPGDVQDVRSDDSSMEHRGDVLDSFLRSVFSPLLP</sequence>
<dbReference type="OrthoDB" id="415232at2759"/>